<dbReference type="GeneID" id="27715986"/>
<evidence type="ECO:0000256" key="1">
    <source>
        <dbReference type="ARBA" id="ARBA00004685"/>
    </source>
</evidence>
<dbReference type="Pfam" id="PF11807">
    <property type="entry name" value="UstYa"/>
    <property type="match status" value="1"/>
</dbReference>
<keyword evidence="4" id="KW-1185">Reference proteome</keyword>
<proteinExistence type="inferred from homology"/>
<evidence type="ECO:0000313" key="4">
    <source>
        <dbReference type="Proteomes" id="UP000053411"/>
    </source>
</evidence>
<comment type="pathway">
    <text evidence="1">Mycotoxin biosynthesis.</text>
</comment>
<name>A0A0D2KBE7_9EURO</name>
<dbReference type="STRING" id="1442371.A0A0D2KBE7"/>
<dbReference type="AlphaFoldDB" id="A0A0D2KBE7"/>
<comment type="similarity">
    <text evidence="2">Belongs to the ustYa family.</text>
</comment>
<dbReference type="PANTHER" id="PTHR33365:SF4">
    <property type="entry name" value="CYCLOCHLOROTINE BIOSYNTHESIS PROTEIN O"/>
    <property type="match status" value="1"/>
</dbReference>
<dbReference type="VEuPathDB" id="FungiDB:Z520_10240"/>
<dbReference type="GO" id="GO:0043386">
    <property type="term" value="P:mycotoxin biosynthetic process"/>
    <property type="evidence" value="ECO:0007669"/>
    <property type="project" value="InterPro"/>
</dbReference>
<evidence type="ECO:0008006" key="5">
    <source>
        <dbReference type="Google" id="ProtNLM"/>
    </source>
</evidence>
<dbReference type="OrthoDB" id="3687641at2759"/>
<dbReference type="RefSeq" id="XP_016628026.1">
    <property type="nucleotide sequence ID" value="XM_016780733.1"/>
</dbReference>
<reference evidence="3 4" key="1">
    <citation type="submission" date="2015-01" db="EMBL/GenBank/DDBJ databases">
        <title>The Genome Sequence of Fonsecaea multimorphosa CBS 102226.</title>
        <authorList>
            <consortium name="The Broad Institute Genomics Platform"/>
            <person name="Cuomo C."/>
            <person name="de Hoog S."/>
            <person name="Gorbushina A."/>
            <person name="Stielow B."/>
            <person name="Teixiera M."/>
            <person name="Abouelleil A."/>
            <person name="Chapman S.B."/>
            <person name="Priest M."/>
            <person name="Young S.K."/>
            <person name="Wortman J."/>
            <person name="Nusbaum C."/>
            <person name="Birren B."/>
        </authorList>
    </citation>
    <scope>NUCLEOTIDE SEQUENCE [LARGE SCALE GENOMIC DNA]</scope>
    <source>
        <strain evidence="3 4">CBS 102226</strain>
    </source>
</reference>
<dbReference type="Proteomes" id="UP000053411">
    <property type="component" value="Unassembled WGS sequence"/>
</dbReference>
<dbReference type="InterPro" id="IPR021765">
    <property type="entry name" value="UstYa-like"/>
</dbReference>
<gene>
    <name evidence="3" type="ORF">Z520_10240</name>
</gene>
<dbReference type="EMBL" id="KN848090">
    <property type="protein sequence ID" value="KIX93903.1"/>
    <property type="molecule type" value="Genomic_DNA"/>
</dbReference>
<dbReference type="PANTHER" id="PTHR33365">
    <property type="entry name" value="YALI0B05434P"/>
    <property type="match status" value="1"/>
</dbReference>
<sequence length="198" mass="22636">MEAMKLALKRTCKPTDSAFGSIELKQVRFTGGLLVTENGTLYRPVDPNEPQYVGEPSPDIDRNWADLLYAPEVGLYGEDAAQLVGKTYQMPESGAYRSALDVFHTLHCVNEVRKELDNWYYDFSTHREPPNVRRMHIDHCLDYLRQSIMCSADMTPATLFWSDANQRVYNSFTNLHTCRNLDLLHAWSKEHSCGADCP</sequence>
<evidence type="ECO:0000256" key="2">
    <source>
        <dbReference type="ARBA" id="ARBA00035112"/>
    </source>
</evidence>
<accession>A0A0D2KBE7</accession>
<organism evidence="3 4">
    <name type="scientific">Fonsecaea multimorphosa CBS 102226</name>
    <dbReference type="NCBI Taxonomy" id="1442371"/>
    <lineage>
        <taxon>Eukaryota</taxon>
        <taxon>Fungi</taxon>
        <taxon>Dikarya</taxon>
        <taxon>Ascomycota</taxon>
        <taxon>Pezizomycotina</taxon>
        <taxon>Eurotiomycetes</taxon>
        <taxon>Chaetothyriomycetidae</taxon>
        <taxon>Chaetothyriales</taxon>
        <taxon>Herpotrichiellaceae</taxon>
        <taxon>Fonsecaea</taxon>
    </lineage>
</organism>
<evidence type="ECO:0000313" key="3">
    <source>
        <dbReference type="EMBL" id="KIX93903.1"/>
    </source>
</evidence>
<protein>
    <recommendedName>
        <fullName evidence="5">Oxidase ustYa</fullName>
    </recommendedName>
</protein>